<evidence type="ECO:0000259" key="1">
    <source>
        <dbReference type="PROSITE" id="PS51233"/>
    </source>
</evidence>
<dbReference type="InterPro" id="IPR001846">
    <property type="entry name" value="VWF_type-D"/>
</dbReference>
<evidence type="ECO:0000313" key="3">
    <source>
        <dbReference type="Proteomes" id="UP000465112"/>
    </source>
</evidence>
<organism evidence="2 3">
    <name type="scientific">Perca fluviatilis</name>
    <name type="common">European perch</name>
    <dbReference type="NCBI Taxonomy" id="8168"/>
    <lineage>
        <taxon>Eukaryota</taxon>
        <taxon>Metazoa</taxon>
        <taxon>Chordata</taxon>
        <taxon>Craniata</taxon>
        <taxon>Vertebrata</taxon>
        <taxon>Euteleostomi</taxon>
        <taxon>Actinopterygii</taxon>
        <taxon>Neopterygii</taxon>
        <taxon>Teleostei</taxon>
        <taxon>Neoteleostei</taxon>
        <taxon>Acanthomorphata</taxon>
        <taxon>Eupercaria</taxon>
        <taxon>Perciformes</taxon>
        <taxon>Percoidei</taxon>
        <taxon>Percidae</taxon>
        <taxon>Percinae</taxon>
        <taxon>Perca</taxon>
    </lineage>
</organism>
<proteinExistence type="predicted"/>
<protein>
    <recommendedName>
        <fullName evidence="1">VWFD domain-containing protein</fullName>
    </recommendedName>
</protein>
<accession>A0A6A5F0B6</accession>
<dbReference type="AlphaFoldDB" id="A0A6A5F0B6"/>
<evidence type="ECO:0000313" key="2">
    <source>
        <dbReference type="EMBL" id="KAF1387776.1"/>
    </source>
</evidence>
<gene>
    <name evidence="2" type="ORF">PFLUV_G00083460</name>
</gene>
<reference evidence="2 3" key="1">
    <citation type="submission" date="2019-06" db="EMBL/GenBank/DDBJ databases">
        <title>A chromosome-scale genome assembly of the European perch, Perca fluviatilis.</title>
        <authorList>
            <person name="Roques C."/>
            <person name="Zahm M."/>
            <person name="Cabau C."/>
            <person name="Klopp C."/>
            <person name="Bouchez O."/>
            <person name="Donnadieu C."/>
            <person name="Kuhl H."/>
            <person name="Gislard M."/>
            <person name="Guendouz S."/>
            <person name="Journot L."/>
            <person name="Haffray P."/>
            <person name="Bestin A."/>
            <person name="Morvezen R."/>
            <person name="Feron R."/>
            <person name="Wen M."/>
            <person name="Jouanno E."/>
            <person name="Herpin A."/>
            <person name="Schartl M."/>
            <person name="Postlethwait J."/>
            <person name="Schaerlinger B."/>
            <person name="Chardard D."/>
            <person name="Lecocq T."/>
            <person name="Poncet C."/>
            <person name="Jaffrelo L."/>
            <person name="Lampietro C."/>
            <person name="Guiguen Y."/>
        </authorList>
    </citation>
    <scope>NUCLEOTIDE SEQUENCE [LARGE SCALE GENOMIC DNA]</scope>
    <source>
        <tissue evidence="2">Blood</tissue>
    </source>
</reference>
<dbReference type="PROSITE" id="PS51233">
    <property type="entry name" value="VWFD"/>
    <property type="match status" value="1"/>
</dbReference>
<dbReference type="Proteomes" id="UP000465112">
    <property type="component" value="Chromosome 7"/>
</dbReference>
<name>A0A6A5F0B6_PERFL</name>
<feature type="domain" description="VWFD" evidence="1">
    <location>
        <begin position="1"/>
        <end position="146"/>
    </location>
</feature>
<dbReference type="EMBL" id="VHII01000007">
    <property type="protein sequence ID" value="KAF1387776.1"/>
    <property type="molecule type" value="Genomic_DNA"/>
</dbReference>
<keyword evidence="3" id="KW-1185">Reference proteome</keyword>
<sequence length="146" mass="15802">MSLCDEASVHWFSLISYHGPCDGSSYRLVTVFQILLHGSSFTIQEGTVKVNGQFVSLPHGLPSGVSLSSGVNQDKSEVIVILRRDTGMESELEIEIGVTMVAVKVPLWYLGKLCGLCGNLMTFTHTIHSGHGFSLTFLTVASLDDV</sequence>
<comment type="caution">
    <text evidence="2">The sequence shown here is derived from an EMBL/GenBank/DDBJ whole genome shotgun (WGS) entry which is preliminary data.</text>
</comment>
<dbReference type="Pfam" id="PF00094">
    <property type="entry name" value="VWD"/>
    <property type="match status" value="1"/>
</dbReference>